<dbReference type="InterPro" id="IPR000515">
    <property type="entry name" value="MetI-like"/>
</dbReference>
<evidence type="ECO:0000256" key="1">
    <source>
        <dbReference type="ARBA" id="ARBA00004651"/>
    </source>
</evidence>
<dbReference type="SUPFAM" id="SSF161098">
    <property type="entry name" value="MetI-like"/>
    <property type="match status" value="1"/>
</dbReference>
<comment type="subcellular location">
    <subcellularLocation>
        <location evidence="1 5">Cell membrane</location>
        <topology evidence="1 5">Multi-pass membrane protein</topology>
    </subcellularLocation>
</comment>
<organism evidence="8 9">
    <name type="scientific">Mesorhizobium escarrei</name>
    <dbReference type="NCBI Taxonomy" id="666018"/>
    <lineage>
        <taxon>Bacteria</taxon>
        <taxon>Pseudomonadati</taxon>
        <taxon>Pseudomonadota</taxon>
        <taxon>Alphaproteobacteria</taxon>
        <taxon>Hyphomicrobiales</taxon>
        <taxon>Phyllobacteriaceae</taxon>
        <taxon>Mesorhizobium</taxon>
    </lineage>
</organism>
<reference evidence="8 9" key="1">
    <citation type="submission" date="2022-03" db="EMBL/GenBank/DDBJ databases">
        <authorList>
            <person name="Brunel B."/>
        </authorList>
    </citation>
    <scope>NUCLEOTIDE SEQUENCE [LARGE SCALE GENOMIC DNA]</scope>
    <source>
        <strain evidence="8">STM5069sample</strain>
    </source>
</reference>
<feature type="transmembrane region" description="Helical" evidence="5">
    <location>
        <begin position="56"/>
        <end position="77"/>
    </location>
</feature>
<keyword evidence="4 5" id="KW-0472">Membrane</keyword>
<dbReference type="Proteomes" id="UP001153050">
    <property type="component" value="Unassembled WGS sequence"/>
</dbReference>
<evidence type="ECO:0000313" key="9">
    <source>
        <dbReference type="Proteomes" id="UP001153050"/>
    </source>
</evidence>
<evidence type="ECO:0000256" key="5">
    <source>
        <dbReference type="RuleBase" id="RU363032"/>
    </source>
</evidence>
<sequence>MSAIAPERTGVTGDRTEVTTGRTEVTTDRTGVTADRTEVTTQASEESQSVRLAPNYWPFVVPALVVVSAVIVFPWAFTLWMSVNRWTLGQSRSFAGMENYLRLASDPRFWESLVHTLTYTSLSVAAPMFLGTVAALIFDARFPLRGLLRGVFVMPMMATPVAVALVWTMMFHPQLGVLNYLLSLVGIPAQEWIFNANTVIPSLVAVETWQWTPLVMLIVLGGLASVPREPFESAEIDGANAWQQFRYLTLPMIAPFLMIALIIRTIDALKSFDIIYAMTQGGPGTASETINIYLYNTAFSYYDIGYGSAMAVVFFIVIVALSFILLMLRQRSQWNDAEGK</sequence>
<dbReference type="PANTHER" id="PTHR43759">
    <property type="entry name" value="TREHALOSE TRANSPORT SYSTEM PERMEASE PROTEIN SUGA"/>
    <property type="match status" value="1"/>
</dbReference>
<feature type="compositionally biased region" description="Low complexity" evidence="6">
    <location>
        <begin position="8"/>
        <end position="28"/>
    </location>
</feature>
<dbReference type="CDD" id="cd06261">
    <property type="entry name" value="TM_PBP2"/>
    <property type="match status" value="1"/>
</dbReference>
<evidence type="ECO:0000256" key="3">
    <source>
        <dbReference type="ARBA" id="ARBA00022989"/>
    </source>
</evidence>
<dbReference type="PANTHER" id="PTHR43759:SF1">
    <property type="entry name" value="GLUCOSE IMPORT SYSTEM PERMEASE PROTEIN GLCT"/>
    <property type="match status" value="1"/>
</dbReference>
<keyword evidence="5" id="KW-0813">Transport</keyword>
<feature type="region of interest" description="Disordered" evidence="6">
    <location>
        <begin position="1"/>
        <end position="28"/>
    </location>
</feature>
<name>A0ABM9DVW0_9HYPH</name>
<keyword evidence="2 5" id="KW-0812">Transmembrane</keyword>
<evidence type="ECO:0000256" key="2">
    <source>
        <dbReference type="ARBA" id="ARBA00022692"/>
    </source>
</evidence>
<feature type="transmembrane region" description="Helical" evidence="5">
    <location>
        <begin position="247"/>
        <end position="266"/>
    </location>
</feature>
<feature type="transmembrane region" description="Helical" evidence="5">
    <location>
        <begin position="150"/>
        <end position="170"/>
    </location>
</feature>
<evidence type="ECO:0000256" key="4">
    <source>
        <dbReference type="ARBA" id="ARBA00023136"/>
    </source>
</evidence>
<comment type="caution">
    <text evidence="8">The sequence shown here is derived from an EMBL/GenBank/DDBJ whole genome shotgun (WGS) entry which is preliminary data.</text>
</comment>
<dbReference type="PROSITE" id="PS50928">
    <property type="entry name" value="ABC_TM1"/>
    <property type="match status" value="1"/>
</dbReference>
<feature type="transmembrane region" description="Helical" evidence="5">
    <location>
        <begin position="117"/>
        <end position="138"/>
    </location>
</feature>
<protein>
    <submittedName>
        <fullName evidence="8">ABC transporter permease</fullName>
    </submittedName>
</protein>
<evidence type="ECO:0000313" key="8">
    <source>
        <dbReference type="EMBL" id="CAH2400313.1"/>
    </source>
</evidence>
<evidence type="ECO:0000259" key="7">
    <source>
        <dbReference type="PROSITE" id="PS50928"/>
    </source>
</evidence>
<proteinExistence type="inferred from homology"/>
<feature type="transmembrane region" description="Helical" evidence="5">
    <location>
        <begin position="208"/>
        <end position="226"/>
    </location>
</feature>
<gene>
    <name evidence="8" type="ORF">MES5069_250079</name>
</gene>
<evidence type="ECO:0000256" key="6">
    <source>
        <dbReference type="SAM" id="MobiDB-lite"/>
    </source>
</evidence>
<dbReference type="InterPro" id="IPR035906">
    <property type="entry name" value="MetI-like_sf"/>
</dbReference>
<feature type="domain" description="ABC transmembrane type-1" evidence="7">
    <location>
        <begin position="113"/>
        <end position="327"/>
    </location>
</feature>
<keyword evidence="3 5" id="KW-1133">Transmembrane helix</keyword>
<accession>A0ABM9DVW0</accession>
<dbReference type="RefSeq" id="WP_254018234.1">
    <property type="nucleotide sequence ID" value="NZ_CAKXZT010000119.1"/>
</dbReference>
<keyword evidence="9" id="KW-1185">Reference proteome</keyword>
<dbReference type="Pfam" id="PF00528">
    <property type="entry name" value="BPD_transp_1"/>
    <property type="match status" value="1"/>
</dbReference>
<feature type="transmembrane region" description="Helical" evidence="5">
    <location>
        <begin position="304"/>
        <end position="328"/>
    </location>
</feature>
<comment type="similarity">
    <text evidence="5">Belongs to the binding-protein-dependent transport system permease family.</text>
</comment>
<dbReference type="InterPro" id="IPR052730">
    <property type="entry name" value="Sugar_ABC_transporter"/>
</dbReference>
<dbReference type="Gene3D" id="1.10.3720.10">
    <property type="entry name" value="MetI-like"/>
    <property type="match status" value="1"/>
</dbReference>
<dbReference type="EMBL" id="CAKXZT010000119">
    <property type="protein sequence ID" value="CAH2400313.1"/>
    <property type="molecule type" value="Genomic_DNA"/>
</dbReference>